<dbReference type="InterPro" id="IPR036390">
    <property type="entry name" value="WH_DNA-bd_sf"/>
</dbReference>
<dbReference type="AlphaFoldDB" id="A0AAJ4W6L0"/>
<keyword evidence="8" id="KW-1185">Reference proteome</keyword>
<comment type="similarity">
    <text evidence="1">In the C-terminal section; belongs to the class-I pyridoxal-phosphate-dependent aminotransferase family.</text>
</comment>
<keyword evidence="5" id="KW-0804">Transcription</keyword>
<protein>
    <submittedName>
        <fullName evidence="7">Transcriptional regulator, GntR family</fullName>
    </submittedName>
</protein>
<evidence type="ECO:0000313" key="8">
    <source>
        <dbReference type="Proteomes" id="UP000183496"/>
    </source>
</evidence>
<dbReference type="Gene3D" id="1.10.10.10">
    <property type="entry name" value="Winged helix-like DNA-binding domain superfamily/Winged helix DNA-binding domain"/>
    <property type="match status" value="1"/>
</dbReference>
<evidence type="ECO:0000256" key="4">
    <source>
        <dbReference type="ARBA" id="ARBA00023125"/>
    </source>
</evidence>
<dbReference type="PANTHER" id="PTHR46577:SF2">
    <property type="entry name" value="TRANSCRIPTIONAL REGULATORY PROTEIN"/>
    <property type="match status" value="1"/>
</dbReference>
<dbReference type="InterPro" id="IPR036388">
    <property type="entry name" value="WH-like_DNA-bd_sf"/>
</dbReference>
<keyword evidence="2" id="KW-0663">Pyridoxal phosphate</keyword>
<dbReference type="InterPro" id="IPR015424">
    <property type="entry name" value="PyrdxlP-dep_Trfase"/>
</dbReference>
<dbReference type="InterPro" id="IPR015421">
    <property type="entry name" value="PyrdxlP-dep_Trfase_major"/>
</dbReference>
<dbReference type="GO" id="GO:0003677">
    <property type="term" value="F:DNA binding"/>
    <property type="evidence" value="ECO:0007669"/>
    <property type="project" value="UniProtKB-KW"/>
</dbReference>
<gene>
    <name evidence="7" type="ORF">SAMN04488089_11813</name>
</gene>
<evidence type="ECO:0000313" key="7">
    <source>
        <dbReference type="EMBL" id="SER52473.1"/>
    </source>
</evidence>
<dbReference type="InterPro" id="IPR004839">
    <property type="entry name" value="Aminotransferase_I/II_large"/>
</dbReference>
<sequence>MNMSKTFLYSEIAENIASQIRSGNIREGEKLPSLRGLCAEYEISMNTARRVFLELESLSLIYSKPQSGYFVSKLSYKNLPLPEESNPILLANHCEPNDILQKVYANIGREDLLLLSYTVAYGDMLPIAKLKKEIVQATRDLPTGGVQYERLEGNANLRRMIALRSSGWGANLHEEDLITTNGGMNAVALCLTALSKPGDTVAIESPCYPGILQLALGLGLKVFELPTNPNTGIKVEALREVVSEIDICILISNYNTPVGSCMPDENKKEVVELLAQHDIPLIEDDVYGDLCFEGHRPTCCKTFDKTGNVLWCSSISKTLAPGFRVGWVAPGKYKDKVQNIKLIQSISSSSLEQEAVANFLRSGKYDKHLRKLRRKLYQNYQNYARVIQQSFPKNIKISQPQGGLSLWIEFSEEIDTIALYDLAMKKGISIAPGRMFTLQNQYNNSMRLCFGLPWDVQLEGKIKQIGLLARQLQNLKTVNTEQE</sequence>
<dbReference type="CDD" id="cd00609">
    <property type="entry name" value="AAT_like"/>
    <property type="match status" value="1"/>
</dbReference>
<dbReference type="EMBL" id="FOFY01000018">
    <property type="protein sequence ID" value="SER52473.1"/>
    <property type="molecule type" value="Genomic_DNA"/>
</dbReference>
<evidence type="ECO:0000256" key="1">
    <source>
        <dbReference type="ARBA" id="ARBA00005384"/>
    </source>
</evidence>
<reference evidence="7 8" key="1">
    <citation type="submission" date="2016-10" db="EMBL/GenBank/DDBJ databases">
        <authorList>
            <person name="Varghese N."/>
            <person name="Submissions S."/>
        </authorList>
    </citation>
    <scope>NUCLEOTIDE SEQUENCE [LARGE SCALE GENOMIC DNA]</scope>
    <source>
        <strain evidence="8">DSM 19823 / KCTC 23066 / CCTCC M 208030 / D25</strain>
    </source>
</reference>
<dbReference type="SUPFAM" id="SSF53383">
    <property type="entry name" value="PLP-dependent transferases"/>
    <property type="match status" value="1"/>
</dbReference>
<dbReference type="CDD" id="cd07377">
    <property type="entry name" value="WHTH_GntR"/>
    <property type="match status" value="1"/>
</dbReference>
<proteinExistence type="inferred from homology"/>
<dbReference type="InterPro" id="IPR015422">
    <property type="entry name" value="PyrdxlP-dep_Trfase_small"/>
</dbReference>
<dbReference type="SUPFAM" id="SSF46785">
    <property type="entry name" value="Winged helix' DNA-binding domain"/>
    <property type="match status" value="1"/>
</dbReference>
<dbReference type="Proteomes" id="UP000183496">
    <property type="component" value="Unassembled WGS sequence"/>
</dbReference>
<organism evidence="7 8">
    <name type="scientific">Myroides profundi</name>
    <dbReference type="NCBI Taxonomy" id="480520"/>
    <lineage>
        <taxon>Bacteria</taxon>
        <taxon>Pseudomonadati</taxon>
        <taxon>Bacteroidota</taxon>
        <taxon>Flavobacteriia</taxon>
        <taxon>Flavobacteriales</taxon>
        <taxon>Flavobacteriaceae</taxon>
        <taxon>Myroides</taxon>
    </lineage>
</organism>
<dbReference type="Pfam" id="PF00155">
    <property type="entry name" value="Aminotran_1_2"/>
    <property type="match status" value="1"/>
</dbReference>
<dbReference type="Pfam" id="PF00392">
    <property type="entry name" value="GntR"/>
    <property type="match status" value="1"/>
</dbReference>
<evidence type="ECO:0000256" key="5">
    <source>
        <dbReference type="ARBA" id="ARBA00023163"/>
    </source>
</evidence>
<dbReference type="GO" id="GO:0003700">
    <property type="term" value="F:DNA-binding transcription factor activity"/>
    <property type="evidence" value="ECO:0007669"/>
    <property type="project" value="InterPro"/>
</dbReference>
<evidence type="ECO:0000259" key="6">
    <source>
        <dbReference type="PROSITE" id="PS50949"/>
    </source>
</evidence>
<dbReference type="RefSeq" id="WP_041892865.1">
    <property type="nucleotide sequence ID" value="NZ_CP010817.1"/>
</dbReference>
<dbReference type="SMART" id="SM00345">
    <property type="entry name" value="HTH_GNTR"/>
    <property type="match status" value="1"/>
</dbReference>
<dbReference type="PROSITE" id="PS50949">
    <property type="entry name" value="HTH_GNTR"/>
    <property type="match status" value="1"/>
</dbReference>
<keyword evidence="3" id="KW-0805">Transcription regulation</keyword>
<evidence type="ECO:0000256" key="2">
    <source>
        <dbReference type="ARBA" id="ARBA00022898"/>
    </source>
</evidence>
<feature type="domain" description="HTH gntR-type" evidence="6">
    <location>
        <begin position="6"/>
        <end position="74"/>
    </location>
</feature>
<dbReference type="GO" id="GO:0030170">
    <property type="term" value="F:pyridoxal phosphate binding"/>
    <property type="evidence" value="ECO:0007669"/>
    <property type="project" value="InterPro"/>
</dbReference>
<keyword evidence="4" id="KW-0238">DNA-binding</keyword>
<evidence type="ECO:0000256" key="3">
    <source>
        <dbReference type="ARBA" id="ARBA00023015"/>
    </source>
</evidence>
<name>A0AAJ4W6L0_MYRPR</name>
<dbReference type="Gene3D" id="3.40.640.10">
    <property type="entry name" value="Type I PLP-dependent aspartate aminotransferase-like (Major domain)"/>
    <property type="match status" value="1"/>
</dbReference>
<dbReference type="InterPro" id="IPR000524">
    <property type="entry name" value="Tscrpt_reg_HTH_GntR"/>
</dbReference>
<dbReference type="InterPro" id="IPR051446">
    <property type="entry name" value="HTH_trans_reg/aminotransferase"/>
</dbReference>
<dbReference type="Gene3D" id="3.90.1150.10">
    <property type="entry name" value="Aspartate Aminotransferase, domain 1"/>
    <property type="match status" value="1"/>
</dbReference>
<dbReference type="PANTHER" id="PTHR46577">
    <property type="entry name" value="HTH-TYPE TRANSCRIPTIONAL REGULATORY PROTEIN GABR"/>
    <property type="match status" value="1"/>
</dbReference>
<accession>A0AAJ4W6L0</accession>
<comment type="caution">
    <text evidence="7">The sequence shown here is derived from an EMBL/GenBank/DDBJ whole genome shotgun (WGS) entry which is preliminary data.</text>
</comment>